<evidence type="ECO:0000313" key="7">
    <source>
        <dbReference type="Proteomes" id="UP001396898"/>
    </source>
</evidence>
<evidence type="ECO:0008006" key="8">
    <source>
        <dbReference type="Google" id="ProtNLM"/>
    </source>
</evidence>
<comment type="caution">
    <text evidence="6">The sequence shown here is derived from an EMBL/GenBank/DDBJ whole genome shotgun (WGS) entry which is preliminary data.</text>
</comment>
<dbReference type="EMBL" id="JAQQWI010000019">
    <property type="protein sequence ID" value="KAK7999105.1"/>
    <property type="molecule type" value="Genomic_DNA"/>
</dbReference>
<dbReference type="Pfam" id="PF00743">
    <property type="entry name" value="FMO-like"/>
    <property type="match status" value="1"/>
</dbReference>
<proteinExistence type="inferred from homology"/>
<dbReference type="Gene3D" id="3.50.50.60">
    <property type="entry name" value="FAD/NAD(P)-binding domain"/>
    <property type="match status" value="2"/>
</dbReference>
<keyword evidence="4" id="KW-0560">Oxidoreductase</keyword>
<organism evidence="6 7">
    <name type="scientific">Apiospora marii</name>
    <dbReference type="NCBI Taxonomy" id="335849"/>
    <lineage>
        <taxon>Eukaryota</taxon>
        <taxon>Fungi</taxon>
        <taxon>Dikarya</taxon>
        <taxon>Ascomycota</taxon>
        <taxon>Pezizomycotina</taxon>
        <taxon>Sordariomycetes</taxon>
        <taxon>Xylariomycetidae</taxon>
        <taxon>Amphisphaeriales</taxon>
        <taxon>Apiosporaceae</taxon>
        <taxon>Apiospora</taxon>
    </lineage>
</organism>
<dbReference type="Proteomes" id="UP001396898">
    <property type="component" value="Unassembled WGS sequence"/>
</dbReference>
<evidence type="ECO:0000256" key="4">
    <source>
        <dbReference type="ARBA" id="ARBA00023002"/>
    </source>
</evidence>
<dbReference type="InterPro" id="IPR020946">
    <property type="entry name" value="Flavin_mOase-like"/>
</dbReference>
<feature type="compositionally biased region" description="Polar residues" evidence="5">
    <location>
        <begin position="11"/>
        <end position="24"/>
    </location>
</feature>
<dbReference type="PANTHER" id="PTHR42877:SF7">
    <property type="entry name" value="FLAVIN-BINDING MONOOXYGENASE-RELATED"/>
    <property type="match status" value="1"/>
</dbReference>
<feature type="region of interest" description="Disordered" evidence="5">
    <location>
        <begin position="11"/>
        <end position="30"/>
    </location>
</feature>
<protein>
    <recommendedName>
        <fullName evidence="8">FAD/NAD(P)-binding domain-containing protein</fullName>
    </recommendedName>
</protein>
<evidence type="ECO:0000256" key="3">
    <source>
        <dbReference type="ARBA" id="ARBA00022827"/>
    </source>
</evidence>
<evidence type="ECO:0000256" key="5">
    <source>
        <dbReference type="SAM" id="MobiDB-lite"/>
    </source>
</evidence>
<keyword evidence="2" id="KW-0285">Flavoprotein</keyword>
<dbReference type="InterPro" id="IPR036188">
    <property type="entry name" value="FAD/NAD-bd_sf"/>
</dbReference>
<comment type="similarity">
    <text evidence="1">Belongs to the FAD-binding monooxygenase family.</text>
</comment>
<evidence type="ECO:0000256" key="1">
    <source>
        <dbReference type="ARBA" id="ARBA00010139"/>
    </source>
</evidence>
<keyword evidence="7" id="KW-1185">Reference proteome</keyword>
<evidence type="ECO:0000313" key="6">
    <source>
        <dbReference type="EMBL" id="KAK7999105.1"/>
    </source>
</evidence>
<keyword evidence="3" id="KW-0274">FAD</keyword>
<dbReference type="InterPro" id="IPR051209">
    <property type="entry name" value="FAD-bind_Monooxygenase_sf"/>
</dbReference>
<evidence type="ECO:0000256" key="2">
    <source>
        <dbReference type="ARBA" id="ARBA00022630"/>
    </source>
</evidence>
<gene>
    <name evidence="6" type="ORF">PG991_014780</name>
</gene>
<dbReference type="SUPFAM" id="SSF51905">
    <property type="entry name" value="FAD/NAD(P)-binding domain"/>
    <property type="match status" value="3"/>
</dbReference>
<dbReference type="PANTHER" id="PTHR42877">
    <property type="entry name" value="L-ORNITHINE N(5)-MONOOXYGENASE-RELATED"/>
    <property type="match status" value="1"/>
</dbReference>
<reference evidence="6 7" key="1">
    <citation type="submission" date="2023-01" db="EMBL/GenBank/DDBJ databases">
        <title>Analysis of 21 Apiospora genomes using comparative genomics revels a genus with tremendous synthesis potential of carbohydrate active enzymes and secondary metabolites.</title>
        <authorList>
            <person name="Sorensen T."/>
        </authorList>
    </citation>
    <scope>NUCLEOTIDE SEQUENCE [LARGE SCALE GENOMIC DNA]</scope>
    <source>
        <strain evidence="6 7">CBS 20057</strain>
    </source>
</reference>
<sequence>MKAAMGSILSTLSNGSQSNTQQPRVQPRPITLKDVPIENQRPMKVRVIGAGYSGIYLGIRIPQRLRNFDLKIYDKNEGVGGTWFVNRYPGCACDIPSHSYQYSFDPNPDWSNLYAPQREICAYLQRMATKYGVMRFVKLSHEVESCRWDEGAKKWYLKVRELATGKVFDDDADVVIAAKGNLSDPAWPKIPGLKEFEGEVMHSARWKEDYDFKNKRIGVIGNGSSAIQIVPNLQKIEGAHLSCFVRSKTWITNPFGDAAMVKLGLDPKELGFSKEQREEFANNPEKFYAFRKVIEDDGNTIHEVSFRDSAMQREALELFRTAMRKRLAAKPEIADFLIPSFAIGCRRTTPGPGYLEALVEPNVGFITDGILSINPKGVKVKAQSPNGSGEPEVRQIDLDCLVCATGFHAASAPPFPIEGRGGQTLSERFDPHPEAYLSVAVDGFPNLFFMLGPNSAIGSGSLTRILEAEGDYIVKCLRKLQREDYAAMCIKADRVADWSAYCDAYFKNTVYTDPCNSWYRSGDRITGLWPGSTLHALEAMRAPRWEDFEFEHMEGADVNSMKWLGNGWSVTQLKKEDSSSEELQGDPSWYIEPRFLDVPVEGAPEEDPEFKLRPFYG</sequence>
<accession>A0ABR1R4F5</accession>
<name>A0ABR1R4F5_9PEZI</name>